<keyword evidence="6" id="KW-0547">Nucleotide-binding</keyword>
<feature type="binding site" evidence="14">
    <location>
        <begin position="319"/>
        <end position="322"/>
    </location>
    <ligand>
        <name>ATP</name>
        <dbReference type="ChEBI" id="CHEBI:30616"/>
    </ligand>
</feature>
<organism evidence="16 17">
    <name type="scientific">Exocentrus adspersus</name>
    <dbReference type="NCBI Taxonomy" id="1586481"/>
    <lineage>
        <taxon>Eukaryota</taxon>
        <taxon>Metazoa</taxon>
        <taxon>Ecdysozoa</taxon>
        <taxon>Arthropoda</taxon>
        <taxon>Hexapoda</taxon>
        <taxon>Insecta</taxon>
        <taxon>Pterygota</taxon>
        <taxon>Neoptera</taxon>
        <taxon>Endopterygota</taxon>
        <taxon>Coleoptera</taxon>
        <taxon>Polyphaga</taxon>
        <taxon>Cucujiformia</taxon>
        <taxon>Chrysomeloidea</taxon>
        <taxon>Cerambycidae</taxon>
        <taxon>Lamiinae</taxon>
        <taxon>Acanthocinini</taxon>
        <taxon>Exocentrus</taxon>
    </lineage>
</organism>
<dbReference type="InterPro" id="IPR015866">
    <property type="entry name" value="Ser-tRNA-synth_1_N"/>
</dbReference>
<sequence length="497" mass="56700">MVLDLDLFRTDKGGNPDTIRQNQKNRFKDVNLVDTVVAKDTTWRQLRHKADNWNKLKNVCSKAIGEKMKKKENQGHPEAPVPESVSAQLEHLTIELLQPLTINQIKKVRGLIDEAIAKNDNELLIIEKERNFALREVGNHLHESVPVDDDEDNNKVERTFGDCTVRKKYSHVDLIQMIDGMDGERGAVVSGGRGYYLTGPAVFLEHALIQLSLRILHKKGYKPLYTPFFMRKEIMQEVAQLSQFDEELYKVIGKGSEKAEEKEVEEKYLIATSEQPIAAFHRDEWIPESTLPIRYAGLSTCFRQEVGSHGRDTRGIFRVHQFEKVEQFCITSPFDNKSWQMMDEMISNAEEFCQLLEIPYRIVNIVSGALNNAAAKKLDLEAWFAGSAAFRELVSCSNCLEYQARRLLVRYGQTKKMNATTDYVHMLNATMCATTRVICAILETHQTETGIKVPSALKQFMPDEYAEEIKFVKPAPIDVEKDLKNKSKKTKKGAGEE</sequence>
<feature type="site" description="Important for serine binding" evidence="13">
    <location>
        <position position="430"/>
    </location>
</feature>
<dbReference type="InterPro" id="IPR033729">
    <property type="entry name" value="SerRS_core"/>
</dbReference>
<dbReference type="InterPro" id="IPR006195">
    <property type="entry name" value="aa-tRNA-synth_II"/>
</dbReference>
<evidence type="ECO:0000313" key="17">
    <source>
        <dbReference type="Proteomes" id="UP001159042"/>
    </source>
</evidence>
<dbReference type="EMBL" id="JANEYG010000001">
    <property type="protein sequence ID" value="KAJ8925771.1"/>
    <property type="molecule type" value="Genomic_DNA"/>
</dbReference>
<dbReference type="PROSITE" id="PS50862">
    <property type="entry name" value="AA_TRNA_LIGASE_II"/>
    <property type="match status" value="1"/>
</dbReference>
<evidence type="ECO:0000256" key="11">
    <source>
        <dbReference type="ARBA" id="ARBA00047929"/>
    </source>
</evidence>
<dbReference type="Proteomes" id="UP001159042">
    <property type="component" value="Unassembled WGS sequence"/>
</dbReference>
<feature type="binding site" evidence="13">
    <location>
        <position position="326"/>
    </location>
    <ligand>
        <name>L-serine</name>
        <dbReference type="ChEBI" id="CHEBI:33384"/>
    </ligand>
</feature>
<dbReference type="PANTHER" id="PTHR11778">
    <property type="entry name" value="SERYL-TRNA SYNTHETASE"/>
    <property type="match status" value="1"/>
</dbReference>
<dbReference type="GO" id="GO:0006434">
    <property type="term" value="P:seryl-tRNA aminoacylation"/>
    <property type="evidence" value="ECO:0007669"/>
    <property type="project" value="InterPro"/>
</dbReference>
<dbReference type="CDD" id="cd00770">
    <property type="entry name" value="SerRS_core"/>
    <property type="match status" value="1"/>
</dbReference>
<feature type="binding site" evidence="13">
    <location>
        <position position="272"/>
    </location>
    <ligand>
        <name>L-serine</name>
        <dbReference type="ChEBI" id="CHEBI:33384"/>
    </ligand>
</feature>
<comment type="similarity">
    <text evidence="2">Belongs to the class-II aminoacyl-tRNA synthetase family. Type-1 seryl-tRNA synthetase subfamily.</text>
</comment>
<keyword evidence="9" id="KW-0030">Aminoacyl-tRNA synthetase</keyword>
<comment type="catalytic activity">
    <reaction evidence="12">
        <text>tRNA(Ser) + L-serine + ATP = L-seryl-tRNA(Ser) + AMP + diphosphate + H(+)</text>
        <dbReference type="Rhea" id="RHEA:12292"/>
        <dbReference type="Rhea" id="RHEA-COMP:9669"/>
        <dbReference type="Rhea" id="RHEA-COMP:9703"/>
        <dbReference type="ChEBI" id="CHEBI:15378"/>
        <dbReference type="ChEBI" id="CHEBI:30616"/>
        <dbReference type="ChEBI" id="CHEBI:33019"/>
        <dbReference type="ChEBI" id="CHEBI:33384"/>
        <dbReference type="ChEBI" id="CHEBI:78442"/>
        <dbReference type="ChEBI" id="CHEBI:78533"/>
        <dbReference type="ChEBI" id="CHEBI:456215"/>
        <dbReference type="EC" id="6.1.1.11"/>
    </reaction>
</comment>
<comment type="caution">
    <text evidence="16">The sequence shown here is derived from an EMBL/GenBank/DDBJ whole genome shotgun (WGS) entry which is preliminary data.</text>
</comment>
<proteinExistence type="inferred from homology"/>
<evidence type="ECO:0000256" key="10">
    <source>
        <dbReference type="ARBA" id="ARBA00031113"/>
    </source>
</evidence>
<dbReference type="Pfam" id="PF02403">
    <property type="entry name" value="Seryl_tRNA_N"/>
    <property type="match status" value="1"/>
</dbReference>
<protein>
    <recommendedName>
        <fullName evidence="3">serine--tRNA ligase</fullName>
        <ecNumber evidence="3">6.1.1.11</ecNumber>
    </recommendedName>
    <alternativeName>
        <fullName evidence="10">Seryl-tRNA synthetase</fullName>
    </alternativeName>
</protein>
<dbReference type="EC" id="6.1.1.11" evidence="3"/>
<evidence type="ECO:0000256" key="7">
    <source>
        <dbReference type="ARBA" id="ARBA00022840"/>
    </source>
</evidence>
<keyword evidence="17" id="KW-1185">Reference proteome</keyword>
<evidence type="ECO:0000256" key="3">
    <source>
        <dbReference type="ARBA" id="ARBA00012840"/>
    </source>
</evidence>
<dbReference type="InterPro" id="IPR045864">
    <property type="entry name" value="aa-tRNA-synth_II/BPL/LPL"/>
</dbReference>
<keyword evidence="8" id="KW-0648">Protein biosynthesis</keyword>
<dbReference type="FunFam" id="3.30.930.10:FF:000027">
    <property type="entry name" value="Serine--tRNA ligase, cytoplasmic"/>
    <property type="match status" value="1"/>
</dbReference>
<name>A0AAV8WH50_9CUCU</name>
<evidence type="ECO:0000256" key="1">
    <source>
        <dbReference type="ARBA" id="ARBA00004496"/>
    </source>
</evidence>
<evidence type="ECO:0000256" key="4">
    <source>
        <dbReference type="ARBA" id="ARBA00022490"/>
    </source>
</evidence>
<feature type="binding site" evidence="14">
    <location>
        <begin position="303"/>
        <end position="305"/>
    </location>
    <ligand>
        <name>ATP</name>
        <dbReference type="ChEBI" id="CHEBI:30616"/>
    </ligand>
</feature>
<dbReference type="SUPFAM" id="SSF55681">
    <property type="entry name" value="Class II aaRS and biotin synthetases"/>
    <property type="match status" value="1"/>
</dbReference>
<dbReference type="AlphaFoldDB" id="A0AAV8WH50"/>
<evidence type="ECO:0000256" key="12">
    <source>
        <dbReference type="ARBA" id="ARBA00048823"/>
    </source>
</evidence>
<dbReference type="InterPro" id="IPR002317">
    <property type="entry name" value="Ser-tRNA-ligase_type_1"/>
</dbReference>
<comment type="subcellular location">
    <subcellularLocation>
        <location evidence="1">Cytoplasm</location>
    </subcellularLocation>
</comment>
<feature type="binding site" evidence="13">
    <location>
        <position position="303"/>
    </location>
    <ligand>
        <name>L-serine</name>
        <dbReference type="ChEBI" id="CHEBI:33384"/>
    </ligand>
</feature>
<reference evidence="16 17" key="1">
    <citation type="journal article" date="2023" name="Insect Mol. Biol.">
        <title>Genome sequencing provides insights into the evolution of gene families encoding plant cell wall-degrading enzymes in longhorned beetles.</title>
        <authorList>
            <person name="Shin N.R."/>
            <person name="Okamura Y."/>
            <person name="Kirsch R."/>
            <person name="Pauchet Y."/>
        </authorList>
    </citation>
    <scope>NUCLEOTIDE SEQUENCE [LARGE SCALE GENOMIC DNA]</scope>
    <source>
        <strain evidence="16">EAD_L_NR</strain>
    </source>
</reference>
<dbReference type="Gene3D" id="3.30.930.10">
    <property type="entry name" value="Bira Bifunctional Protein, Domain 2"/>
    <property type="match status" value="1"/>
</dbReference>
<evidence type="ECO:0000313" key="16">
    <source>
        <dbReference type="EMBL" id="KAJ8925771.1"/>
    </source>
</evidence>
<keyword evidence="5" id="KW-0436">Ligase</keyword>
<dbReference type="GO" id="GO:0005524">
    <property type="term" value="F:ATP binding"/>
    <property type="evidence" value="ECO:0007669"/>
    <property type="project" value="UniProtKB-KW"/>
</dbReference>
<comment type="catalytic activity">
    <reaction evidence="11">
        <text>tRNA(Sec) + L-serine + ATP = L-seryl-tRNA(Sec) + AMP + diphosphate + H(+)</text>
        <dbReference type="Rhea" id="RHEA:42580"/>
        <dbReference type="Rhea" id="RHEA-COMP:9742"/>
        <dbReference type="Rhea" id="RHEA-COMP:10128"/>
        <dbReference type="ChEBI" id="CHEBI:15378"/>
        <dbReference type="ChEBI" id="CHEBI:30616"/>
        <dbReference type="ChEBI" id="CHEBI:33019"/>
        <dbReference type="ChEBI" id="CHEBI:33384"/>
        <dbReference type="ChEBI" id="CHEBI:78442"/>
        <dbReference type="ChEBI" id="CHEBI:78533"/>
        <dbReference type="ChEBI" id="CHEBI:456215"/>
        <dbReference type="EC" id="6.1.1.11"/>
    </reaction>
</comment>
<dbReference type="GO" id="GO:0005737">
    <property type="term" value="C:cytoplasm"/>
    <property type="evidence" value="ECO:0007669"/>
    <property type="project" value="UniProtKB-SubCell"/>
</dbReference>
<evidence type="ECO:0000256" key="14">
    <source>
        <dbReference type="PIRSR" id="PIRSR001529-2"/>
    </source>
</evidence>
<feature type="domain" description="Aminoacyl-transfer RNA synthetases class-II family profile" evidence="15">
    <location>
        <begin position="214"/>
        <end position="454"/>
    </location>
</feature>
<evidence type="ECO:0000256" key="9">
    <source>
        <dbReference type="ARBA" id="ARBA00023146"/>
    </source>
</evidence>
<evidence type="ECO:0000256" key="5">
    <source>
        <dbReference type="ARBA" id="ARBA00022598"/>
    </source>
</evidence>
<dbReference type="SUPFAM" id="SSF46589">
    <property type="entry name" value="tRNA-binding arm"/>
    <property type="match status" value="1"/>
</dbReference>
<keyword evidence="7 14" id="KW-0067">ATP-binding</keyword>
<evidence type="ECO:0000256" key="13">
    <source>
        <dbReference type="PIRSR" id="PIRSR001529-1"/>
    </source>
</evidence>
<feature type="binding site" evidence="13">
    <location>
        <position position="428"/>
    </location>
    <ligand>
        <name>L-serine</name>
        <dbReference type="ChEBI" id="CHEBI:33384"/>
    </ligand>
</feature>
<evidence type="ECO:0000256" key="2">
    <source>
        <dbReference type="ARBA" id="ARBA00010728"/>
    </source>
</evidence>
<dbReference type="FunFam" id="1.10.287.40:FF:000002">
    <property type="entry name" value="Serine--tRNA ligase, cytoplasmic"/>
    <property type="match status" value="1"/>
</dbReference>
<dbReference type="Pfam" id="PF00587">
    <property type="entry name" value="tRNA-synt_2b"/>
    <property type="match status" value="1"/>
</dbReference>
<dbReference type="InterPro" id="IPR010978">
    <property type="entry name" value="tRNA-bd_arm"/>
</dbReference>
<dbReference type="InterPro" id="IPR042103">
    <property type="entry name" value="SerRS_1_N_sf"/>
</dbReference>
<evidence type="ECO:0000256" key="6">
    <source>
        <dbReference type="ARBA" id="ARBA00022741"/>
    </source>
</evidence>
<dbReference type="NCBIfam" id="TIGR00414">
    <property type="entry name" value="serS"/>
    <property type="match status" value="1"/>
</dbReference>
<dbReference type="InterPro" id="IPR002314">
    <property type="entry name" value="aa-tRNA-synt_IIb"/>
</dbReference>
<dbReference type="GO" id="GO:0004828">
    <property type="term" value="F:serine-tRNA ligase activity"/>
    <property type="evidence" value="ECO:0007669"/>
    <property type="project" value="UniProtKB-EC"/>
</dbReference>
<keyword evidence="4" id="KW-0963">Cytoplasm</keyword>
<evidence type="ECO:0000256" key="8">
    <source>
        <dbReference type="ARBA" id="ARBA00022917"/>
    </source>
</evidence>
<gene>
    <name evidence="16" type="ORF">NQ315_009619</name>
</gene>
<dbReference type="PRINTS" id="PR00981">
    <property type="entry name" value="TRNASYNTHSER"/>
</dbReference>
<dbReference type="Gene3D" id="1.10.287.40">
    <property type="entry name" value="Serine-tRNA synthetase, tRNA binding domain"/>
    <property type="match status" value="1"/>
</dbReference>
<evidence type="ECO:0000259" key="15">
    <source>
        <dbReference type="PROSITE" id="PS50862"/>
    </source>
</evidence>
<dbReference type="PIRSF" id="PIRSF001529">
    <property type="entry name" value="Ser-tRNA-synth_IIa"/>
    <property type="match status" value="1"/>
</dbReference>
<feature type="binding site" evidence="14">
    <location>
        <begin position="392"/>
        <end position="395"/>
    </location>
    <ligand>
        <name>ATP</name>
        <dbReference type="ChEBI" id="CHEBI:30616"/>
    </ligand>
</feature>
<accession>A0AAV8WH50</accession>